<accession>A0A660CBA4</accession>
<proteinExistence type="predicted"/>
<dbReference type="OrthoDB" id="3628301at2"/>
<name>A0A660CBA4_9PSEU</name>
<dbReference type="RefSeq" id="WP_048807126.1">
    <property type="nucleotide sequence ID" value="NZ_JOIJ01000029.1"/>
</dbReference>
<sequence>MTGFEVERDPLTAFREHLGELESDLKDTAEMVGGCVGDVGLWGVIGQAFGTIVIESCQKMQSQFNDYGDTIGRFSEGVKEAADRYEQGDEDAVEALLRFKV</sequence>
<dbReference type="EMBL" id="VLJV01000001">
    <property type="protein sequence ID" value="TWH18201.1"/>
    <property type="molecule type" value="Genomic_DNA"/>
</dbReference>
<dbReference type="Proteomes" id="UP000317303">
    <property type="component" value="Unassembled WGS sequence"/>
</dbReference>
<protein>
    <recommendedName>
        <fullName evidence="3">Excreted virulence factor EspC (Type VII ESX diderm)</fullName>
    </recommendedName>
</protein>
<organism evidence="1 2">
    <name type="scientific">Prauserella rugosa</name>
    <dbReference type="NCBI Taxonomy" id="43354"/>
    <lineage>
        <taxon>Bacteria</taxon>
        <taxon>Bacillati</taxon>
        <taxon>Actinomycetota</taxon>
        <taxon>Actinomycetes</taxon>
        <taxon>Pseudonocardiales</taxon>
        <taxon>Pseudonocardiaceae</taxon>
        <taxon>Prauserella</taxon>
    </lineage>
</organism>
<reference evidence="1 2" key="1">
    <citation type="submission" date="2019-07" db="EMBL/GenBank/DDBJ databases">
        <title>R&amp;d 2014.</title>
        <authorList>
            <person name="Klenk H.-P."/>
        </authorList>
    </citation>
    <scope>NUCLEOTIDE SEQUENCE [LARGE SCALE GENOMIC DNA]</scope>
    <source>
        <strain evidence="1 2">DSM 43194</strain>
    </source>
</reference>
<comment type="caution">
    <text evidence="1">The sequence shown here is derived from an EMBL/GenBank/DDBJ whole genome shotgun (WGS) entry which is preliminary data.</text>
</comment>
<evidence type="ECO:0008006" key="3">
    <source>
        <dbReference type="Google" id="ProtNLM"/>
    </source>
</evidence>
<evidence type="ECO:0000313" key="1">
    <source>
        <dbReference type="EMBL" id="TWH18201.1"/>
    </source>
</evidence>
<keyword evidence="2" id="KW-1185">Reference proteome</keyword>
<evidence type="ECO:0000313" key="2">
    <source>
        <dbReference type="Proteomes" id="UP000317303"/>
    </source>
</evidence>
<gene>
    <name evidence="1" type="ORF">JD82_00015</name>
</gene>
<dbReference type="AlphaFoldDB" id="A0A660CBA4"/>